<gene>
    <name evidence="1" type="ORF">SAMN05216226_1406</name>
</gene>
<evidence type="ECO:0000313" key="1">
    <source>
        <dbReference type="EMBL" id="SDK19762.1"/>
    </source>
</evidence>
<dbReference type="Proteomes" id="UP000198856">
    <property type="component" value="Unassembled WGS sequence"/>
</dbReference>
<reference evidence="1 2" key="1">
    <citation type="submission" date="2016-10" db="EMBL/GenBank/DDBJ databases">
        <authorList>
            <person name="de Groot N.N."/>
        </authorList>
    </citation>
    <scope>NUCLEOTIDE SEQUENCE [LARGE SCALE GENOMIC DNA]</scope>
    <source>
        <strain evidence="1 2">IBRC-M10015</strain>
    </source>
</reference>
<organism evidence="1 2">
    <name type="scientific">Halovenus aranensis</name>
    <dbReference type="NCBI Taxonomy" id="890420"/>
    <lineage>
        <taxon>Archaea</taxon>
        <taxon>Methanobacteriati</taxon>
        <taxon>Methanobacteriota</taxon>
        <taxon>Stenosarchaea group</taxon>
        <taxon>Halobacteria</taxon>
        <taxon>Halobacteriales</taxon>
        <taxon>Haloarculaceae</taxon>
        <taxon>Halovenus</taxon>
    </lineage>
</organism>
<protein>
    <submittedName>
        <fullName evidence="1">Uncharacterized protein</fullName>
    </submittedName>
</protein>
<dbReference type="EMBL" id="FNFC01000040">
    <property type="protein sequence ID" value="SDK19762.1"/>
    <property type="molecule type" value="Genomic_DNA"/>
</dbReference>
<dbReference type="RefSeq" id="WP_143414209.1">
    <property type="nucleotide sequence ID" value="NZ_FNFC01000040.1"/>
</dbReference>
<dbReference type="STRING" id="890420.SAMN05216226_1406"/>
<evidence type="ECO:0000313" key="2">
    <source>
        <dbReference type="Proteomes" id="UP000198856"/>
    </source>
</evidence>
<dbReference type="OrthoDB" id="350308at2157"/>
<proteinExistence type="predicted"/>
<dbReference type="AlphaFoldDB" id="A0A1G8ZXA2"/>
<name>A0A1G8ZXA2_9EURY</name>
<feature type="non-terminal residue" evidence="1">
    <location>
        <position position="159"/>
    </location>
</feature>
<sequence>MSEPASKFDELGLERDPFSTTIADEEIAAQYSLVGRNDQEYRLREFVQSGIREPDLMKRRLIFGEYGTGKSHHLIELRDEVREGVEVEGETYEALAVYVGNLGLSIRRLYEKIVEEILEDEPRLQDYVEALPDVEPDSSVDEAYQYERLQDNVATNLRK</sequence>
<accession>A0A1G8ZXA2</accession>
<keyword evidence="2" id="KW-1185">Reference proteome</keyword>